<evidence type="ECO:0000313" key="3">
    <source>
        <dbReference type="EMBL" id="SCF33852.1"/>
    </source>
</evidence>
<organism evidence="3 4">
    <name type="scientific">Micromonospora marina</name>
    <dbReference type="NCBI Taxonomy" id="307120"/>
    <lineage>
        <taxon>Bacteria</taxon>
        <taxon>Bacillati</taxon>
        <taxon>Actinomycetota</taxon>
        <taxon>Actinomycetes</taxon>
        <taxon>Micromonosporales</taxon>
        <taxon>Micromonosporaceae</taxon>
        <taxon>Micromonospora</taxon>
    </lineage>
</organism>
<protein>
    <submittedName>
        <fullName evidence="3">Surfactin synthase thioesterase subunit</fullName>
    </submittedName>
</protein>
<gene>
    <name evidence="3" type="ORF">GA0070215_118101</name>
</gene>
<sequence length="251" mass="27983">MAPEPRTAVPVVRPGRWFVPAPPAGPLAFAFPYAGVGASSYRPWPARIGEVAVVAVQPPGRENRTREPAHRTHRAFAHDLADALLPYLDRDYYFVGHCGAVPYALETIFELERRGCPLPRRLVASSWGAPHRGLYGYLNFVDLSTADLHAETRLLFARAGVPVREDFVDLLTQVLRHDLETQRDYSYPAGARVPVPVTLLGWTGDDVVPADQVRPGWTECAQVEYEELEGAHLAFLSCPANLQRSLEHWLR</sequence>
<dbReference type="Proteomes" id="UP000198551">
    <property type="component" value="Unassembled WGS sequence"/>
</dbReference>
<dbReference type="PANTHER" id="PTHR11487:SF0">
    <property type="entry name" value="S-ACYL FATTY ACID SYNTHASE THIOESTERASE, MEDIUM CHAIN"/>
    <property type="match status" value="1"/>
</dbReference>
<name>A0A1C4ZLQ1_9ACTN</name>
<dbReference type="EMBL" id="FMCV01000018">
    <property type="protein sequence ID" value="SCF33852.1"/>
    <property type="molecule type" value="Genomic_DNA"/>
</dbReference>
<dbReference type="RefSeq" id="WP_141708227.1">
    <property type="nucleotide sequence ID" value="NZ_FMCV01000018.1"/>
</dbReference>
<proteinExistence type="inferred from homology"/>
<dbReference type="Gene3D" id="3.40.50.1820">
    <property type="entry name" value="alpha/beta hydrolase"/>
    <property type="match status" value="1"/>
</dbReference>
<evidence type="ECO:0000313" key="4">
    <source>
        <dbReference type="Proteomes" id="UP000198551"/>
    </source>
</evidence>
<dbReference type="SUPFAM" id="SSF53474">
    <property type="entry name" value="alpha/beta-Hydrolases"/>
    <property type="match status" value="1"/>
</dbReference>
<dbReference type="InterPro" id="IPR001031">
    <property type="entry name" value="Thioesterase"/>
</dbReference>
<evidence type="ECO:0000256" key="1">
    <source>
        <dbReference type="ARBA" id="ARBA00007169"/>
    </source>
</evidence>
<dbReference type="AlphaFoldDB" id="A0A1C4ZLQ1"/>
<dbReference type="InterPro" id="IPR029058">
    <property type="entry name" value="AB_hydrolase_fold"/>
</dbReference>
<evidence type="ECO:0000259" key="2">
    <source>
        <dbReference type="Pfam" id="PF00975"/>
    </source>
</evidence>
<accession>A0A1C4ZLQ1</accession>
<dbReference type="PANTHER" id="PTHR11487">
    <property type="entry name" value="THIOESTERASE"/>
    <property type="match status" value="1"/>
</dbReference>
<feature type="domain" description="Thioesterase" evidence="2">
    <location>
        <begin position="29"/>
        <end position="211"/>
    </location>
</feature>
<comment type="similarity">
    <text evidence="1">Belongs to the thioesterase family.</text>
</comment>
<dbReference type="InterPro" id="IPR012223">
    <property type="entry name" value="TEII"/>
</dbReference>
<reference evidence="4" key="1">
    <citation type="submission" date="2016-06" db="EMBL/GenBank/DDBJ databases">
        <authorList>
            <person name="Varghese N."/>
        </authorList>
    </citation>
    <scope>NUCLEOTIDE SEQUENCE [LARGE SCALE GENOMIC DNA]</scope>
    <source>
        <strain evidence="4">DSM 45555</strain>
    </source>
</reference>
<keyword evidence="4" id="KW-1185">Reference proteome</keyword>
<dbReference type="Pfam" id="PF00975">
    <property type="entry name" value="Thioesterase"/>
    <property type="match status" value="1"/>
</dbReference>
<dbReference type="GO" id="GO:0008610">
    <property type="term" value="P:lipid biosynthetic process"/>
    <property type="evidence" value="ECO:0007669"/>
    <property type="project" value="TreeGrafter"/>
</dbReference>